<evidence type="ECO:0000256" key="7">
    <source>
        <dbReference type="ARBA" id="ARBA00023002"/>
    </source>
</evidence>
<proteinExistence type="inferred from homology"/>
<comment type="subcellular location">
    <subcellularLocation>
        <location evidence="2">Cytoplasm</location>
    </subcellularLocation>
</comment>
<dbReference type="OrthoDB" id="2219495at2759"/>
<keyword evidence="4" id="KW-0963">Cytoplasm</keyword>
<comment type="caution">
    <text evidence="9">The sequence shown here is derived from an EMBL/GenBank/DDBJ whole genome shotgun (WGS) entry which is preliminary data.</text>
</comment>
<comment type="cofactor">
    <cofactor evidence="1">
        <name>FAD</name>
        <dbReference type="ChEBI" id="CHEBI:57692"/>
    </cofactor>
</comment>
<dbReference type="PANTHER" id="PTHR10742">
    <property type="entry name" value="FLAVIN MONOAMINE OXIDASE"/>
    <property type="match status" value="1"/>
</dbReference>
<dbReference type="EMBL" id="LIAE01010205">
    <property type="protein sequence ID" value="PAV65508.1"/>
    <property type="molecule type" value="Genomic_DNA"/>
</dbReference>
<dbReference type="SUPFAM" id="SSF51905">
    <property type="entry name" value="FAD/NAD(P)-binding domain"/>
    <property type="match status" value="1"/>
</dbReference>
<keyword evidence="10" id="KW-1185">Reference proteome</keyword>
<accession>A0A2A2JV25</accession>
<evidence type="ECO:0000256" key="2">
    <source>
        <dbReference type="ARBA" id="ARBA00004496"/>
    </source>
</evidence>
<dbReference type="Pfam" id="PF01593">
    <property type="entry name" value="Amino_oxidase"/>
    <property type="match status" value="1"/>
</dbReference>
<reference evidence="9 10" key="1">
    <citation type="journal article" date="2017" name="Curr. Biol.">
        <title>Genome architecture and evolution of a unichromosomal asexual nematode.</title>
        <authorList>
            <person name="Fradin H."/>
            <person name="Zegar C."/>
            <person name="Gutwein M."/>
            <person name="Lucas J."/>
            <person name="Kovtun M."/>
            <person name="Corcoran D."/>
            <person name="Baugh L.R."/>
            <person name="Kiontke K."/>
            <person name="Gunsalus K."/>
            <person name="Fitch D.H."/>
            <person name="Piano F."/>
        </authorList>
    </citation>
    <scope>NUCLEOTIDE SEQUENCE [LARGE SCALE GENOMIC DNA]</scope>
    <source>
        <strain evidence="9">PF1309</strain>
    </source>
</reference>
<keyword evidence="5" id="KW-0285">Flavoprotein</keyword>
<dbReference type="InterPro" id="IPR050281">
    <property type="entry name" value="Flavin_monoamine_oxidase"/>
</dbReference>
<dbReference type="Gene3D" id="3.90.660.10">
    <property type="match status" value="1"/>
</dbReference>
<dbReference type="Proteomes" id="UP000218231">
    <property type="component" value="Unassembled WGS sequence"/>
</dbReference>
<evidence type="ECO:0000256" key="1">
    <source>
        <dbReference type="ARBA" id="ARBA00001974"/>
    </source>
</evidence>
<dbReference type="PANTHER" id="PTHR10742:SF405">
    <property type="entry name" value="PEROXISOMAL N(1)-ACETYL-SPERMINE_SPERMIDINE OXIDASE"/>
    <property type="match status" value="1"/>
</dbReference>
<evidence type="ECO:0000256" key="4">
    <source>
        <dbReference type="ARBA" id="ARBA00022490"/>
    </source>
</evidence>
<dbReference type="GO" id="GO:0046592">
    <property type="term" value="F:polyamine oxidase activity"/>
    <property type="evidence" value="ECO:0007669"/>
    <property type="project" value="TreeGrafter"/>
</dbReference>
<dbReference type="Gene3D" id="3.50.50.60">
    <property type="entry name" value="FAD/NAD(P)-binding domain"/>
    <property type="match status" value="1"/>
</dbReference>
<evidence type="ECO:0000313" key="10">
    <source>
        <dbReference type="Proteomes" id="UP000218231"/>
    </source>
</evidence>
<keyword evidence="6" id="KW-0274">FAD</keyword>
<sequence>MAGLSAARRLTELGLTQFDVFEGADRIGGRIHPIPYQGGYLQMGAQYINGADNPIYRIAEKLGVVAGVVDDQAHIANPTYLIGNQPIDSSDIDLFLNFTHPLDPKYRDIARCDEYTSKQNTFFELYAKDYSRFLKENNISAERQKLFDALSRSYRSYWEFEWAADWTKLSVHVLKEWNDRGPEGESFATNKFGYKHIIDYIYQQTPEERFHFNERVENIRLENDGVYLTTSKGEIRKRYDYVIVTASLGVLKKFHTKMFTPSLPRRKIEAIEKLGFGESCKIFFRWENPWWRNDTVHMVPLPVEGMYTDKINPFEREFTTIQKVDWEPNTLTAWIAGPGHEVMDNLSDEELMEKVAKLIRDMNDDQSIEPPSQIIRTKLTKNDLLLGSYSYTTKEAALANITHSRLAIPVKRNGRPRILFAGEGTHYRLFQTAIGAFLSGRREADRAFNDFYQHRPSEIIHSQPSLYHNQQIECPQYTHRTNTVTTS</sequence>
<dbReference type="InterPro" id="IPR036188">
    <property type="entry name" value="FAD/NAD-bd_sf"/>
</dbReference>
<dbReference type="STRING" id="2018661.A0A2A2JV25"/>
<dbReference type="SUPFAM" id="SSF54373">
    <property type="entry name" value="FAD-linked reductases, C-terminal domain"/>
    <property type="match status" value="1"/>
</dbReference>
<gene>
    <name evidence="9" type="ORF">WR25_04134</name>
</gene>
<evidence type="ECO:0000256" key="3">
    <source>
        <dbReference type="ARBA" id="ARBA00005995"/>
    </source>
</evidence>
<evidence type="ECO:0000313" key="9">
    <source>
        <dbReference type="EMBL" id="PAV65508.1"/>
    </source>
</evidence>
<feature type="domain" description="Amine oxidase" evidence="8">
    <location>
        <begin position="1"/>
        <end position="446"/>
    </location>
</feature>
<evidence type="ECO:0000256" key="6">
    <source>
        <dbReference type="ARBA" id="ARBA00022827"/>
    </source>
</evidence>
<protein>
    <recommendedName>
        <fullName evidence="8">Amine oxidase domain-containing protein</fullName>
    </recommendedName>
</protein>
<dbReference type="GO" id="GO:0005737">
    <property type="term" value="C:cytoplasm"/>
    <property type="evidence" value="ECO:0007669"/>
    <property type="project" value="UniProtKB-SubCell"/>
</dbReference>
<organism evidence="9 10">
    <name type="scientific">Diploscapter pachys</name>
    <dbReference type="NCBI Taxonomy" id="2018661"/>
    <lineage>
        <taxon>Eukaryota</taxon>
        <taxon>Metazoa</taxon>
        <taxon>Ecdysozoa</taxon>
        <taxon>Nematoda</taxon>
        <taxon>Chromadorea</taxon>
        <taxon>Rhabditida</taxon>
        <taxon>Rhabditina</taxon>
        <taxon>Rhabditomorpha</taxon>
        <taxon>Rhabditoidea</taxon>
        <taxon>Rhabditidae</taxon>
        <taxon>Diploscapter</taxon>
    </lineage>
</organism>
<evidence type="ECO:0000259" key="8">
    <source>
        <dbReference type="Pfam" id="PF01593"/>
    </source>
</evidence>
<name>A0A2A2JV25_9BILA</name>
<keyword evidence="7" id="KW-0560">Oxidoreductase</keyword>
<evidence type="ECO:0000256" key="5">
    <source>
        <dbReference type="ARBA" id="ARBA00022630"/>
    </source>
</evidence>
<dbReference type="AlphaFoldDB" id="A0A2A2JV25"/>
<comment type="similarity">
    <text evidence="3">Belongs to the flavin monoamine oxidase family.</text>
</comment>
<dbReference type="InterPro" id="IPR002937">
    <property type="entry name" value="Amino_oxidase"/>
</dbReference>